<evidence type="ECO:0000313" key="4">
    <source>
        <dbReference type="EMBL" id="CAH1398981.1"/>
    </source>
</evidence>
<dbReference type="SUPFAM" id="SSF48371">
    <property type="entry name" value="ARM repeat"/>
    <property type="match status" value="2"/>
</dbReference>
<dbReference type="InterPro" id="IPR011989">
    <property type="entry name" value="ARM-like"/>
</dbReference>
<dbReference type="AlphaFoldDB" id="A0A9P0MQ83"/>
<dbReference type="PANTHER" id="PTHR46618">
    <property type="entry name" value="ARMADILLO REPEAT-CONTAINING PROTEIN 3"/>
    <property type="match status" value="1"/>
</dbReference>
<keyword evidence="1" id="KW-0677">Repeat</keyword>
<organism evidence="4 5">
    <name type="scientific">Nezara viridula</name>
    <name type="common">Southern green stink bug</name>
    <name type="synonym">Cimex viridulus</name>
    <dbReference type="NCBI Taxonomy" id="85310"/>
    <lineage>
        <taxon>Eukaryota</taxon>
        <taxon>Metazoa</taxon>
        <taxon>Ecdysozoa</taxon>
        <taxon>Arthropoda</taxon>
        <taxon>Hexapoda</taxon>
        <taxon>Insecta</taxon>
        <taxon>Pterygota</taxon>
        <taxon>Neoptera</taxon>
        <taxon>Paraneoptera</taxon>
        <taxon>Hemiptera</taxon>
        <taxon>Heteroptera</taxon>
        <taxon>Panheteroptera</taxon>
        <taxon>Pentatomomorpha</taxon>
        <taxon>Pentatomoidea</taxon>
        <taxon>Pentatomidae</taxon>
        <taxon>Pentatominae</taxon>
        <taxon>Nezara</taxon>
    </lineage>
</organism>
<dbReference type="Pfam" id="PF14381">
    <property type="entry name" value="EDR1_CTR1_ARMC3_pept"/>
    <property type="match status" value="1"/>
</dbReference>
<protein>
    <recommendedName>
        <fullName evidence="3">EDR1/CTR1/ARMC3-like peptidase-like domain-containing protein</fullName>
    </recommendedName>
</protein>
<reference evidence="4" key="1">
    <citation type="submission" date="2022-01" db="EMBL/GenBank/DDBJ databases">
        <authorList>
            <person name="King R."/>
        </authorList>
    </citation>
    <scope>NUCLEOTIDE SEQUENCE</scope>
</reference>
<evidence type="ECO:0000259" key="3">
    <source>
        <dbReference type="Pfam" id="PF14381"/>
    </source>
</evidence>
<dbReference type="EMBL" id="OV725080">
    <property type="protein sequence ID" value="CAH1398981.1"/>
    <property type="molecule type" value="Genomic_DNA"/>
</dbReference>
<dbReference type="Gene3D" id="1.25.10.10">
    <property type="entry name" value="Leucine-rich Repeat Variant"/>
    <property type="match status" value="1"/>
</dbReference>
<keyword evidence="5" id="KW-1185">Reference proteome</keyword>
<proteinExistence type="predicted"/>
<sequence>MPPKAKSKKPKKVDPSDKDVKLKETPTIKTESSEFDRKSDSDDDTINRTELYCTDPYDYVILLKCEEVTAIVQACDLLYEHIIKNPEFGEEIIGLGAVEDVLNSPNYSHPYYNGARYRFLSKLYEMYPEARSKLNKRHDFLRMAMKNAAETQDVPLKAYSLLYCSKLTENHQAMVYEFNELYGVELFFCDYLPCSDIDVKCNALGLMKNLLDYEKTTLALIQAHSFSFVELVDQCGCPYPEIQNRALDVIIKLMSYKEKKENVQGMFIRAGGIEILFQLLNVFQWKDVHAKVHQALRILLDNPDHFQIFEDLNGIERLSNYVNFIMDDDLIAEDLSTLLTIAHKFEGRMILLRNNTIDTFVDVLNDGSQESKMHACEGIRLLANETLGVIYLGQRDPSKTLTSLMLDDDNSPELRCSCACTLDVLAKSSPVAKLQLSKKSNFVGLVKLLEKPLKLTLDCTCLVLETISTLISIPARLTKILVLELTENTLALIEDDDWTTNKVQLLAFEVLTWTLQRQSGRDWFIGLSGVPRVMKKLYRTSDPEVLNSAGLLLRMAVEQDSTLAEIFFKAGLVRWLIEHKHLWKKSPRLETATYTIFRYDLSLKLEYWGRLDVTDITADGFFCRRLDRVENYVNSSDIWREDISPRRPVYTVVMDADVRPKKEDSISLFSFDKKDDISSSRNYQDSVASDSKLSFYATRLISKAYGQKSKHTEIDTRLKKMYTKLKRQLEDISEATRTRRNKFSRKWIQDRVSAIASVVDDALSGRCDKNECTYHTFELHIQELKLKLNSSVIPLGMLEVGLKLERALLFKVLADRLGVPCALVRGQYAVAWIEVEVPPIAGDPYPDLPTEKVITNHLVDLVTRPGRLVALNCQEASIYCGDPMPGVIDRLPRYISQKKPAWMVEKEEAEEIARHIEIY</sequence>
<evidence type="ECO:0000256" key="2">
    <source>
        <dbReference type="SAM" id="MobiDB-lite"/>
    </source>
</evidence>
<gene>
    <name evidence="4" type="ORF">NEZAVI_LOCUS8530</name>
</gene>
<feature type="compositionally biased region" description="Basic and acidic residues" evidence="2">
    <location>
        <begin position="12"/>
        <end position="40"/>
    </location>
</feature>
<feature type="region of interest" description="Disordered" evidence="2">
    <location>
        <begin position="1"/>
        <end position="47"/>
    </location>
</feature>
<name>A0A9P0MQ83_NEZVI</name>
<dbReference type="InterPro" id="IPR016024">
    <property type="entry name" value="ARM-type_fold"/>
</dbReference>
<accession>A0A9P0MQ83</accession>
<feature type="domain" description="EDR1/CTR1/ARMC3-like peptidase-like" evidence="3">
    <location>
        <begin position="725"/>
        <end position="868"/>
    </location>
</feature>
<feature type="compositionally biased region" description="Basic residues" evidence="2">
    <location>
        <begin position="1"/>
        <end position="11"/>
    </location>
</feature>
<dbReference type="PANTHER" id="PTHR46618:SF1">
    <property type="entry name" value="ARMADILLO REPEAT-CONTAINING PROTEIN 3"/>
    <property type="match status" value="1"/>
</dbReference>
<dbReference type="OrthoDB" id="6614011at2759"/>
<dbReference type="InterPro" id="IPR055164">
    <property type="entry name" value="EDR1/CTR1/ARMC3-like_pept-like"/>
</dbReference>
<dbReference type="InterPro" id="IPR052441">
    <property type="entry name" value="Armadillo-Ser/Thr_Kinase"/>
</dbReference>
<evidence type="ECO:0000256" key="1">
    <source>
        <dbReference type="ARBA" id="ARBA00022737"/>
    </source>
</evidence>
<evidence type="ECO:0000313" key="5">
    <source>
        <dbReference type="Proteomes" id="UP001152798"/>
    </source>
</evidence>
<dbReference type="Proteomes" id="UP001152798">
    <property type="component" value="Chromosome 4"/>
</dbReference>